<name>A0A2J6RHL1_HYAVF</name>
<reference evidence="2 3" key="1">
    <citation type="submission" date="2016-04" db="EMBL/GenBank/DDBJ databases">
        <title>A degradative enzymes factory behind the ericoid mycorrhizal symbiosis.</title>
        <authorList>
            <consortium name="DOE Joint Genome Institute"/>
            <person name="Martino E."/>
            <person name="Morin E."/>
            <person name="Grelet G."/>
            <person name="Kuo A."/>
            <person name="Kohler A."/>
            <person name="Daghino S."/>
            <person name="Barry K."/>
            <person name="Choi C."/>
            <person name="Cichocki N."/>
            <person name="Clum A."/>
            <person name="Copeland A."/>
            <person name="Hainaut M."/>
            <person name="Haridas S."/>
            <person name="Labutti K."/>
            <person name="Lindquist E."/>
            <person name="Lipzen A."/>
            <person name="Khouja H.-R."/>
            <person name="Murat C."/>
            <person name="Ohm R."/>
            <person name="Olson A."/>
            <person name="Spatafora J."/>
            <person name="Veneault-Fourrey C."/>
            <person name="Henrissat B."/>
            <person name="Grigoriev I."/>
            <person name="Martin F."/>
            <person name="Perotto S."/>
        </authorList>
    </citation>
    <scope>NUCLEOTIDE SEQUENCE [LARGE SCALE GENOMIC DNA]</scope>
    <source>
        <strain evidence="2 3">F</strain>
    </source>
</reference>
<keyword evidence="3" id="KW-1185">Reference proteome</keyword>
<evidence type="ECO:0000256" key="1">
    <source>
        <dbReference type="SAM" id="MobiDB-lite"/>
    </source>
</evidence>
<gene>
    <name evidence="2" type="ORF">L207DRAFT_584913</name>
</gene>
<evidence type="ECO:0000313" key="3">
    <source>
        <dbReference type="Proteomes" id="UP000235786"/>
    </source>
</evidence>
<evidence type="ECO:0000313" key="2">
    <source>
        <dbReference type="EMBL" id="PMD37992.1"/>
    </source>
</evidence>
<proteinExistence type="predicted"/>
<dbReference type="AlphaFoldDB" id="A0A2J6RHL1"/>
<feature type="region of interest" description="Disordered" evidence="1">
    <location>
        <begin position="62"/>
        <end position="98"/>
    </location>
</feature>
<organism evidence="2 3">
    <name type="scientific">Hyaloscypha variabilis (strain UAMH 11265 / GT02V1 / F)</name>
    <name type="common">Meliniomyces variabilis</name>
    <dbReference type="NCBI Taxonomy" id="1149755"/>
    <lineage>
        <taxon>Eukaryota</taxon>
        <taxon>Fungi</taxon>
        <taxon>Dikarya</taxon>
        <taxon>Ascomycota</taxon>
        <taxon>Pezizomycotina</taxon>
        <taxon>Leotiomycetes</taxon>
        <taxon>Helotiales</taxon>
        <taxon>Hyaloscyphaceae</taxon>
        <taxon>Hyaloscypha</taxon>
        <taxon>Hyaloscypha variabilis</taxon>
    </lineage>
</organism>
<dbReference type="OrthoDB" id="4966402at2759"/>
<protein>
    <submittedName>
        <fullName evidence="2">Uncharacterized protein</fullName>
    </submittedName>
</protein>
<dbReference type="EMBL" id="KZ613948">
    <property type="protein sequence ID" value="PMD37992.1"/>
    <property type="molecule type" value="Genomic_DNA"/>
</dbReference>
<dbReference type="Proteomes" id="UP000235786">
    <property type="component" value="Unassembled WGS sequence"/>
</dbReference>
<accession>A0A2J6RHL1</accession>
<feature type="compositionally biased region" description="Basic and acidic residues" evidence="1">
    <location>
        <begin position="70"/>
        <end position="90"/>
    </location>
</feature>
<sequence length="98" mass="11637">MDILLNYCHFARNDPFHQCFGVKVIKNTWMKADLVLMLMLKNWDIRLIKICYRQEKLKDKDTPKATNKAIHKDIHKVTNKDMRQDQDITKSRSASPSF</sequence>